<accession>A0A2P6NIT0</accession>
<gene>
    <name evidence="1" type="ORF">PROFUN_08954</name>
</gene>
<dbReference type="InParanoid" id="A0A2P6NIT0"/>
<proteinExistence type="predicted"/>
<dbReference type="EMBL" id="MDYQ01000075">
    <property type="protein sequence ID" value="PRP83839.1"/>
    <property type="molecule type" value="Genomic_DNA"/>
</dbReference>
<organism evidence="1 2">
    <name type="scientific">Planoprotostelium fungivorum</name>
    <dbReference type="NCBI Taxonomy" id="1890364"/>
    <lineage>
        <taxon>Eukaryota</taxon>
        <taxon>Amoebozoa</taxon>
        <taxon>Evosea</taxon>
        <taxon>Variosea</taxon>
        <taxon>Cavosteliida</taxon>
        <taxon>Cavosteliaceae</taxon>
        <taxon>Planoprotostelium</taxon>
    </lineage>
</organism>
<reference evidence="1 2" key="1">
    <citation type="journal article" date="2018" name="Genome Biol. Evol.">
        <title>Multiple Roots of Fruiting Body Formation in Amoebozoa.</title>
        <authorList>
            <person name="Hillmann F."/>
            <person name="Forbes G."/>
            <person name="Novohradska S."/>
            <person name="Ferling I."/>
            <person name="Riege K."/>
            <person name="Groth M."/>
            <person name="Westermann M."/>
            <person name="Marz M."/>
            <person name="Spaller T."/>
            <person name="Winckler T."/>
            <person name="Schaap P."/>
            <person name="Glockner G."/>
        </authorList>
    </citation>
    <scope>NUCLEOTIDE SEQUENCE [LARGE SCALE GENOMIC DNA]</scope>
    <source>
        <strain evidence="1 2">Jena</strain>
    </source>
</reference>
<keyword evidence="2" id="KW-1185">Reference proteome</keyword>
<protein>
    <submittedName>
        <fullName evidence="1">Uncharacterized protein</fullName>
    </submittedName>
</protein>
<sequence>MEYVSRMNWKKTSPASQNPFCGSSRFGGVSLLFLIVFNSLVANQNTTYQEWTSFLNLSNSRAKRDLVPNAKYDRDAFIGLLTAVVTTTTDGITRKRRRQSPYETLLSLRALRPEFAGVPQHEVMEMVEWEDMKTETLEYHRRKVILCYGDVSTGVGVLRQSRLYVSSKCT</sequence>
<name>A0A2P6NIT0_9EUKA</name>
<evidence type="ECO:0000313" key="2">
    <source>
        <dbReference type="Proteomes" id="UP000241769"/>
    </source>
</evidence>
<dbReference type="AlphaFoldDB" id="A0A2P6NIT0"/>
<evidence type="ECO:0000313" key="1">
    <source>
        <dbReference type="EMBL" id="PRP83839.1"/>
    </source>
</evidence>
<comment type="caution">
    <text evidence="1">The sequence shown here is derived from an EMBL/GenBank/DDBJ whole genome shotgun (WGS) entry which is preliminary data.</text>
</comment>
<dbReference type="Proteomes" id="UP000241769">
    <property type="component" value="Unassembled WGS sequence"/>
</dbReference>